<organism evidence="2 3">
    <name type="scientific">Clunio marinus</name>
    <dbReference type="NCBI Taxonomy" id="568069"/>
    <lineage>
        <taxon>Eukaryota</taxon>
        <taxon>Metazoa</taxon>
        <taxon>Ecdysozoa</taxon>
        <taxon>Arthropoda</taxon>
        <taxon>Hexapoda</taxon>
        <taxon>Insecta</taxon>
        <taxon>Pterygota</taxon>
        <taxon>Neoptera</taxon>
        <taxon>Endopterygota</taxon>
        <taxon>Diptera</taxon>
        <taxon>Nematocera</taxon>
        <taxon>Chironomoidea</taxon>
        <taxon>Chironomidae</taxon>
        <taxon>Clunio</taxon>
    </lineage>
</organism>
<proteinExistence type="predicted"/>
<feature type="transmembrane region" description="Helical" evidence="1">
    <location>
        <begin position="12"/>
        <end position="30"/>
    </location>
</feature>
<dbReference type="EMBL" id="CVRI01000044">
    <property type="protein sequence ID" value="CRK96533.1"/>
    <property type="molecule type" value="Genomic_DNA"/>
</dbReference>
<keyword evidence="1" id="KW-0812">Transmembrane</keyword>
<keyword evidence="1" id="KW-0472">Membrane</keyword>
<evidence type="ECO:0000313" key="3">
    <source>
        <dbReference type="Proteomes" id="UP000183832"/>
    </source>
</evidence>
<sequence length="88" mass="10157">MQLGDDFDFEKTTLHIIIILAVTSCLIYYVESGTLWFVEQWNIKSEHDANKTNKIEAFSFKSRNGMKTILDSLECCAANHQLIIDHFT</sequence>
<dbReference type="AlphaFoldDB" id="A0A1J1I8C0"/>
<keyword evidence="3" id="KW-1185">Reference proteome</keyword>
<keyword evidence="1" id="KW-1133">Transmembrane helix</keyword>
<reference evidence="2 3" key="1">
    <citation type="submission" date="2015-04" db="EMBL/GenBank/DDBJ databases">
        <authorList>
            <person name="Syromyatnikov M.Y."/>
            <person name="Popov V.N."/>
        </authorList>
    </citation>
    <scope>NUCLEOTIDE SEQUENCE [LARGE SCALE GENOMIC DNA]</scope>
</reference>
<evidence type="ECO:0000313" key="2">
    <source>
        <dbReference type="EMBL" id="CRK96533.1"/>
    </source>
</evidence>
<evidence type="ECO:0000256" key="1">
    <source>
        <dbReference type="SAM" id="Phobius"/>
    </source>
</evidence>
<accession>A0A1J1I8C0</accession>
<protein>
    <submittedName>
        <fullName evidence="2">CLUMA_CG010228, isoform A</fullName>
    </submittedName>
</protein>
<dbReference type="Proteomes" id="UP000183832">
    <property type="component" value="Unassembled WGS sequence"/>
</dbReference>
<gene>
    <name evidence="2" type="ORF">CLUMA_CG010228</name>
</gene>
<name>A0A1J1I8C0_9DIPT</name>